<dbReference type="Proteomes" id="UP000266234">
    <property type="component" value="Unassembled WGS sequence"/>
</dbReference>
<feature type="signal peptide" evidence="2">
    <location>
        <begin position="1"/>
        <end position="21"/>
    </location>
</feature>
<dbReference type="Gene3D" id="2.60.120.260">
    <property type="entry name" value="Galactose-binding domain-like"/>
    <property type="match status" value="1"/>
</dbReference>
<feature type="compositionally biased region" description="Low complexity" evidence="1">
    <location>
        <begin position="68"/>
        <end position="131"/>
    </location>
</feature>
<feature type="region of interest" description="Disordered" evidence="1">
    <location>
        <begin position="42"/>
        <end position="61"/>
    </location>
</feature>
<feature type="compositionally biased region" description="Low complexity" evidence="1">
    <location>
        <begin position="192"/>
        <end position="245"/>
    </location>
</feature>
<keyword evidence="5" id="KW-1185">Reference proteome</keyword>
<evidence type="ECO:0000313" key="4">
    <source>
        <dbReference type="EMBL" id="RGP81854.1"/>
    </source>
</evidence>
<reference evidence="4 5" key="1">
    <citation type="journal article" date="2018" name="PLoS Pathog.">
        <title>Evolution of structural diversity of trichothecenes, a family of toxins produced by plant pathogenic and entomopathogenic fungi.</title>
        <authorList>
            <person name="Proctor R.H."/>
            <person name="McCormick S.P."/>
            <person name="Kim H.S."/>
            <person name="Cardoza R.E."/>
            <person name="Stanley A.M."/>
            <person name="Lindo L."/>
            <person name="Kelly A."/>
            <person name="Brown D.W."/>
            <person name="Lee T."/>
            <person name="Vaughan M.M."/>
            <person name="Alexander N.J."/>
            <person name="Busman M."/>
            <person name="Gutierrez S."/>
        </authorList>
    </citation>
    <scope>NUCLEOTIDE SEQUENCE [LARGE SCALE GENOMIC DNA]</scope>
    <source>
        <strain evidence="4 5">NRRL 20695</strain>
    </source>
</reference>
<dbReference type="EMBL" id="PXOG01000001">
    <property type="protein sequence ID" value="RGP81854.1"/>
    <property type="molecule type" value="Genomic_DNA"/>
</dbReference>
<feature type="chain" id="PRO_5017207313" description="Apple domain-containing protein" evidence="2">
    <location>
        <begin position="22"/>
        <end position="521"/>
    </location>
</feature>
<protein>
    <recommendedName>
        <fullName evidence="3">Apple domain-containing protein</fullName>
    </recommendedName>
</protein>
<gene>
    <name evidence="4" type="ORF">FLONG3_51</name>
</gene>
<evidence type="ECO:0000256" key="1">
    <source>
        <dbReference type="SAM" id="MobiDB-lite"/>
    </source>
</evidence>
<name>A0A395TAS6_9HYPO</name>
<feature type="region of interest" description="Disordered" evidence="1">
    <location>
        <begin position="191"/>
        <end position="251"/>
    </location>
</feature>
<feature type="domain" description="Apple" evidence="3">
    <location>
        <begin position="260"/>
        <end position="332"/>
    </location>
</feature>
<evidence type="ECO:0000256" key="2">
    <source>
        <dbReference type="SAM" id="SignalP"/>
    </source>
</evidence>
<dbReference type="OrthoDB" id="5153173at2759"/>
<feature type="compositionally biased region" description="Polar residues" evidence="1">
    <location>
        <begin position="47"/>
        <end position="61"/>
    </location>
</feature>
<dbReference type="STRING" id="694270.A0A395TAS6"/>
<evidence type="ECO:0000259" key="3">
    <source>
        <dbReference type="PROSITE" id="PS50948"/>
    </source>
</evidence>
<accession>A0A395TAS6</accession>
<dbReference type="AlphaFoldDB" id="A0A395TAS6"/>
<sequence>MARHFVRSFAIAAALSPFVNAGPCRPSSSSIAVVTTTTETSIATGSAVTNTEESSLTKTLSGTAIQTSLTISESESTTESEPTSATSKTETASTSIEQPTTTSFTLSTAFTTTASESNSSTGTTLATTTTTECSDPEPPVYNDPFTVTNTEELPVDTTEAATTTVDAAPTLKKREFVRRGHPEIVVRDVTTEEAVTTTETAATTSGDVTSTTEGATTTEEVTTTVEDATSTTEEGTTTASETATGCINNMEKPTPEGAVCGERGYVYDTSSNWRYLGEGSSSSVLDCYTSCQQKSNCVTFIFEKDSQCSLYLGTITQLSSDRTTARYYETRCFCDTGIEPAPTCSYDTSIVNGGFDDGKFSPWQEDPNPGGKDPVALRPVRGGEGGTDYRLQTGQFDFDKSMWIYQDVKACPGTRFYCSYRWWWDEYYAIPQTNGGSLVPYVRVYQDDDRIGNRYPTSAAQTKTWINANFQFTVPDSGETRIWFVASSPQGEWINNSDDPCTPDWVHRANSFALDSVYCSS</sequence>
<dbReference type="InterPro" id="IPR003609">
    <property type="entry name" value="Pan_app"/>
</dbReference>
<organism evidence="4 5">
    <name type="scientific">Fusarium longipes</name>
    <dbReference type="NCBI Taxonomy" id="694270"/>
    <lineage>
        <taxon>Eukaryota</taxon>
        <taxon>Fungi</taxon>
        <taxon>Dikarya</taxon>
        <taxon>Ascomycota</taxon>
        <taxon>Pezizomycotina</taxon>
        <taxon>Sordariomycetes</taxon>
        <taxon>Hypocreomycetidae</taxon>
        <taxon>Hypocreales</taxon>
        <taxon>Nectriaceae</taxon>
        <taxon>Fusarium</taxon>
    </lineage>
</organism>
<dbReference type="PROSITE" id="PS50948">
    <property type="entry name" value="PAN"/>
    <property type="match status" value="1"/>
</dbReference>
<evidence type="ECO:0000313" key="5">
    <source>
        <dbReference type="Proteomes" id="UP000266234"/>
    </source>
</evidence>
<proteinExistence type="predicted"/>
<feature type="region of interest" description="Disordered" evidence="1">
    <location>
        <begin position="68"/>
        <end position="146"/>
    </location>
</feature>
<keyword evidence="2" id="KW-0732">Signal</keyword>
<comment type="caution">
    <text evidence="4">The sequence shown here is derived from an EMBL/GenBank/DDBJ whole genome shotgun (WGS) entry which is preliminary data.</text>
</comment>